<dbReference type="AlphaFoldDB" id="E8UTW5"/>
<evidence type="ECO:0000313" key="2">
    <source>
        <dbReference type="Proteomes" id="UP000002062"/>
    </source>
</evidence>
<dbReference type="Proteomes" id="UP000002062">
    <property type="component" value="Chromosome"/>
</dbReference>
<sequence>MEFPIKHNVYTFTDYLKLEEGERVELIEGNLVAMSPSPSRIVSTFSLTQ</sequence>
<dbReference type="InterPro" id="IPR012296">
    <property type="entry name" value="Nuclease_put_TT1808"/>
</dbReference>
<organism evidence="1 2">
    <name type="scientific">Thermoanaerobacter brockii subsp. finnii (strain ATCC 43586 / DSM 3389 / AKO-1)</name>
    <name type="common">Thermoanaerobacter finnii</name>
    <dbReference type="NCBI Taxonomy" id="509193"/>
    <lineage>
        <taxon>Bacteria</taxon>
        <taxon>Bacillati</taxon>
        <taxon>Bacillota</taxon>
        <taxon>Clostridia</taxon>
        <taxon>Thermoanaerobacterales</taxon>
        <taxon>Thermoanaerobacteraceae</taxon>
        <taxon>Thermoanaerobacter</taxon>
    </lineage>
</organism>
<protein>
    <submittedName>
        <fullName evidence="1">Uncharacterized protein</fullName>
    </submittedName>
</protein>
<name>E8UTW5_THEBF</name>
<reference evidence="1 2" key="1">
    <citation type="submission" date="2011-01" db="EMBL/GenBank/DDBJ databases">
        <title>Complete sequence of Thermoanaerobacter brockii finnii Ako-1.</title>
        <authorList>
            <consortium name="US DOE Joint Genome Institute"/>
            <person name="Lucas S."/>
            <person name="Copeland A."/>
            <person name="Lapidus A."/>
            <person name="Cheng J.-F."/>
            <person name="Goodwin L."/>
            <person name="Pitluck S."/>
            <person name="Chertkov O."/>
            <person name="Munk C."/>
            <person name="Detter J.C."/>
            <person name="Han C."/>
            <person name="Tapia R."/>
            <person name="Land M."/>
            <person name="Hauser L."/>
            <person name="Kyrpides N."/>
            <person name="Ivanova N."/>
            <person name="Mikhailova N."/>
            <person name="Pagani I."/>
            <person name="Hemme C.L."/>
            <person name="Woyke T."/>
        </authorList>
    </citation>
    <scope>NUCLEOTIDE SEQUENCE [LARGE SCALE GENOMIC DNA]</scope>
    <source>
        <strain evidence="2">ATCC 43586 / DSM 3389 / AKO-1</strain>
    </source>
</reference>
<dbReference type="RefSeq" id="WP_013570815.1">
    <property type="nucleotide sequence ID" value="NC_014964.1"/>
</dbReference>
<dbReference type="KEGG" id="tbo:Thebr_1378"/>
<accession>E8UTW5</accession>
<proteinExistence type="predicted"/>
<keyword evidence="2" id="KW-1185">Reference proteome</keyword>
<dbReference type="EMBL" id="CP002466">
    <property type="protein sequence ID" value="ADV79952.1"/>
    <property type="molecule type" value="Genomic_DNA"/>
</dbReference>
<gene>
    <name evidence="1" type="ordered locus">Thebr_1378</name>
</gene>
<dbReference type="HOGENOM" id="CLU_3141684_0_0_9"/>
<dbReference type="Gene3D" id="3.90.1570.10">
    <property type="entry name" value="tt1808, chain A"/>
    <property type="match status" value="1"/>
</dbReference>
<evidence type="ECO:0000313" key="1">
    <source>
        <dbReference type="EMBL" id="ADV79952.1"/>
    </source>
</evidence>